<protein>
    <submittedName>
        <fullName evidence="2">SEC-C motif-containing protein</fullName>
    </submittedName>
</protein>
<dbReference type="AlphaFoldDB" id="A0A1M5V9R2"/>
<sequence>MVKKFFEELNKNTPRELENLFLEIDELITDINPINLMEYLSVISIFSEENYSDSNFLQISQLEYICGLMLKKKYNENNNNKIAPKRIQKIQDCINKFFTLWTLSDYYRRIDKTKSNKENEKNIMISSLSINYGIVRGDAFGDQIINQMVGLFEKYDEWIMKNEGFTIREAILFFEKIKERYERLLNKCRNNIINSSEDMVNELINNKDNIKNNLPLSIFKKIFKGKKKNLVQSSAAFLFDCTYKGTLTFTIESFCEEEDITNVESFRKFIDRFSSEINKDLNKKFKYPSDNNIIRERPIMRYNDKYVVSNLSSLISTIQYEIENDMKKNKIWDKYQKNKGDYLENRTKVILEQILPSSKSYESLLYDFVENTGEVRRCELDLLLVYDNKIFLVESKSGLFHTPARRGALKKLENNIKENIEYAFEQASRAKQYINDNEEAIFYDENGNKVVEIRGSDYSEVFIINTTMENFGEVATSINKFKQMGLYNNDEYPWSVNINDLDIIKDFIEYPFQFIHYIHRRLKINNRSNEIAEIKCNDELDLFIHYLQNNLYYDDCEEYNLVMIPDSSEIINEYYLSKNKDLIIKQNIDNDFKRILIDIEKLNTFGYTDIIVSLLELDGFTRNEIIDNLKLQMERTKVDKKIHDVTSIVLNNPNDKRTGIGVTIFTALSSMRADVGKRLEGYCRLKKYQQKSYEWIGICKFIDDPLWSINEVMYFKWEEEQNLHYDKLVEENLTKPLTWANKVGRNDMCPCGSGIKFKKCHGKN</sequence>
<evidence type="ECO:0000313" key="2">
    <source>
        <dbReference type="EMBL" id="SHH71955.1"/>
    </source>
</evidence>
<gene>
    <name evidence="2" type="ORF">SAMN02745196_01186</name>
</gene>
<evidence type="ECO:0000256" key="1">
    <source>
        <dbReference type="SAM" id="Coils"/>
    </source>
</evidence>
<feature type="coiled-coil region" evidence="1">
    <location>
        <begin position="178"/>
        <end position="213"/>
    </location>
</feature>
<dbReference type="STRING" id="1121306.SAMN02745196_01186"/>
<reference evidence="2 3" key="1">
    <citation type="submission" date="2016-11" db="EMBL/GenBank/DDBJ databases">
        <authorList>
            <person name="Jaros S."/>
            <person name="Januszkiewicz K."/>
            <person name="Wedrychowicz H."/>
        </authorList>
    </citation>
    <scope>NUCLEOTIDE SEQUENCE [LARGE SCALE GENOMIC DNA]</scope>
    <source>
        <strain evidence="2 3">DSM 3089</strain>
    </source>
</reference>
<evidence type="ECO:0000313" key="3">
    <source>
        <dbReference type="Proteomes" id="UP000184526"/>
    </source>
</evidence>
<dbReference type="Proteomes" id="UP000184526">
    <property type="component" value="Unassembled WGS sequence"/>
</dbReference>
<keyword evidence="3" id="KW-1185">Reference proteome</keyword>
<dbReference type="OrthoDB" id="9814022at2"/>
<dbReference type="InterPro" id="IPR004027">
    <property type="entry name" value="SEC_C_motif"/>
</dbReference>
<dbReference type="EMBL" id="FQXP01000004">
    <property type="protein sequence ID" value="SHH71955.1"/>
    <property type="molecule type" value="Genomic_DNA"/>
</dbReference>
<dbReference type="Pfam" id="PF02810">
    <property type="entry name" value="SEC-C"/>
    <property type="match status" value="1"/>
</dbReference>
<dbReference type="RefSeq" id="WP_072831021.1">
    <property type="nucleotide sequence ID" value="NZ_FQXP01000004.1"/>
</dbReference>
<dbReference type="Gene3D" id="3.10.450.50">
    <property type="match status" value="1"/>
</dbReference>
<keyword evidence="1" id="KW-0175">Coiled coil</keyword>
<dbReference type="SUPFAM" id="SSF103642">
    <property type="entry name" value="Sec-C motif"/>
    <property type="match status" value="1"/>
</dbReference>
<organism evidence="2 3">
    <name type="scientific">Clostridium collagenovorans DSM 3089</name>
    <dbReference type="NCBI Taxonomy" id="1121306"/>
    <lineage>
        <taxon>Bacteria</taxon>
        <taxon>Bacillati</taxon>
        <taxon>Bacillota</taxon>
        <taxon>Clostridia</taxon>
        <taxon>Eubacteriales</taxon>
        <taxon>Clostridiaceae</taxon>
        <taxon>Clostridium</taxon>
    </lineage>
</organism>
<name>A0A1M5V9R2_9CLOT</name>
<accession>A0A1M5V9R2</accession>
<proteinExistence type="predicted"/>